<dbReference type="CDD" id="cd01857">
    <property type="entry name" value="HSR1_MMR1"/>
    <property type="match status" value="1"/>
</dbReference>
<dbReference type="GO" id="GO:0003924">
    <property type="term" value="F:GTPase activity"/>
    <property type="evidence" value="ECO:0007669"/>
    <property type="project" value="InterPro"/>
</dbReference>
<evidence type="ECO:0000256" key="6">
    <source>
        <dbReference type="SAM" id="MobiDB-lite"/>
    </source>
</evidence>
<dbReference type="GO" id="GO:0005829">
    <property type="term" value="C:cytosol"/>
    <property type="evidence" value="ECO:0007669"/>
    <property type="project" value="TreeGrafter"/>
</dbReference>
<dbReference type="InterPro" id="IPR027417">
    <property type="entry name" value="P-loop_NTPase"/>
</dbReference>
<keyword evidence="4" id="KW-0378">Hydrolase</keyword>
<accession>A0A9W7MTA5</accession>
<keyword evidence="2" id="KW-0963">Cytoplasm</keyword>
<feature type="region of interest" description="Disordered" evidence="6">
    <location>
        <begin position="284"/>
        <end position="310"/>
    </location>
</feature>
<dbReference type="Gene3D" id="3.40.50.300">
    <property type="entry name" value="P-loop containing nucleotide triphosphate hydrolases"/>
    <property type="match status" value="1"/>
</dbReference>
<feature type="region of interest" description="Disordered" evidence="6">
    <location>
        <begin position="73"/>
        <end position="104"/>
    </location>
</feature>
<reference evidence="8" key="1">
    <citation type="submission" date="2023-05" db="EMBL/GenBank/DDBJ databases">
        <title>Genome and transcriptome analyses reveal genes involved in the formation of fine ridges on petal epidermal cells in Hibiscus trionum.</title>
        <authorList>
            <person name="Koshimizu S."/>
            <person name="Masuda S."/>
            <person name="Ishii T."/>
            <person name="Shirasu K."/>
            <person name="Hoshino A."/>
            <person name="Arita M."/>
        </authorList>
    </citation>
    <scope>NUCLEOTIDE SEQUENCE</scope>
    <source>
        <strain evidence="8">Hamamatsu line</strain>
    </source>
</reference>
<evidence type="ECO:0000313" key="9">
    <source>
        <dbReference type="Proteomes" id="UP001165190"/>
    </source>
</evidence>
<feature type="region of interest" description="Disordered" evidence="6">
    <location>
        <begin position="471"/>
        <end position="576"/>
    </location>
</feature>
<dbReference type="GO" id="GO:0005525">
    <property type="term" value="F:GTP binding"/>
    <property type="evidence" value="ECO:0007669"/>
    <property type="project" value="UniProtKB-KW"/>
</dbReference>
<dbReference type="AlphaFoldDB" id="A0A9W7MTA5"/>
<dbReference type="Gene3D" id="1.10.1580.10">
    <property type="match status" value="1"/>
</dbReference>
<comment type="subcellular location">
    <subcellularLocation>
        <location evidence="1">Cytoplasm</location>
    </subcellularLocation>
</comment>
<dbReference type="InterPro" id="IPR030378">
    <property type="entry name" value="G_CP_dom"/>
</dbReference>
<dbReference type="FunFam" id="3.40.50.300:FF:001151">
    <property type="entry name" value="Large subunit GTPase 1"/>
    <property type="match status" value="1"/>
</dbReference>
<dbReference type="PROSITE" id="PS51721">
    <property type="entry name" value="G_CP"/>
    <property type="match status" value="1"/>
</dbReference>
<comment type="caution">
    <text evidence="8">The sequence shown here is derived from an EMBL/GenBank/DDBJ whole genome shotgun (WGS) entry which is preliminary data.</text>
</comment>
<dbReference type="PANTHER" id="PTHR45709:SF2">
    <property type="entry name" value="LARGE SUBUNIT GTPASE 1 HOMOLOG"/>
    <property type="match status" value="1"/>
</dbReference>
<evidence type="ECO:0000256" key="1">
    <source>
        <dbReference type="ARBA" id="ARBA00004496"/>
    </source>
</evidence>
<feature type="compositionally biased region" description="Basic residues" evidence="6">
    <location>
        <begin position="541"/>
        <end position="563"/>
    </location>
</feature>
<dbReference type="InterPro" id="IPR006073">
    <property type="entry name" value="GTP-bd"/>
</dbReference>
<evidence type="ECO:0000256" key="4">
    <source>
        <dbReference type="ARBA" id="ARBA00022801"/>
    </source>
</evidence>
<sequence>MVKNEKSGVGRALVKHHNSMIQQTKEKGMFYKSQNKKVLESVTEVSNIDAVIEQAEEADQLFSIQHPTPNLLVNLDDSSSMSDMTPEERREQQKKEEALHASSLQVPRRPPWNAAMSVEELDANEKQAFLVWRRSLARLEENEKLVLTPFEKNLDIWRQLWRVLERSDLLVMVVDARDPLFYRCPDLEEYAKEIDKHKRTLLLVNKADLLPVYVREKWARYFRFHKILFVFWSAKAATAELEGKLLTGQWKAQNSMQKSDDPETKIYGRDELLARLQSEAEEIVKMRKSDSGSSRSSNIQSPRDNAERTSASKSVMVGFVGYPNVGKSSTINALVGQKRTGVTSTPGKTKHFQTLIISDELTLCDCPGLVFPSFSSSRYEMIASGVLPIHRMTEHREAVQVVANRVQRHVIEDVYKIKLPKPKPYESQSRPPQASEFLRAYCASRGHVASSGLPDETRAARQILKDYIDGKLPHYEIPPGMSDEDGVEEDGKPSSTEVHDSDASDVEESLENGTETTPVLEHVLDDLSSFDQANGLASKKATVKKKSNESHKHHKKPQRKKDRSWRVGNDDDDGMPVVRVFQKLVNSSPS</sequence>
<keyword evidence="9" id="KW-1185">Reference proteome</keyword>
<dbReference type="PRINTS" id="PR00326">
    <property type="entry name" value="GTP1OBG"/>
</dbReference>
<evidence type="ECO:0000256" key="2">
    <source>
        <dbReference type="ARBA" id="ARBA00022490"/>
    </source>
</evidence>
<name>A0A9W7MTA5_HIBTR</name>
<dbReference type="FunFam" id="1.10.1580.10:FF:000008">
    <property type="entry name" value="Large subunit GTPase 1"/>
    <property type="match status" value="1"/>
</dbReference>
<feature type="compositionally biased region" description="Basic and acidic residues" evidence="6">
    <location>
        <begin position="86"/>
        <end position="99"/>
    </location>
</feature>
<evidence type="ECO:0000313" key="8">
    <source>
        <dbReference type="EMBL" id="GMJ10645.1"/>
    </source>
</evidence>
<dbReference type="OrthoDB" id="61815at2759"/>
<protein>
    <submittedName>
        <fullName evidence="8">Yeast Lsg1 orthologue 2, drought inhibited growth of lateral roots 6</fullName>
    </submittedName>
</protein>
<gene>
    <name evidence="8" type="ORF">HRI_004733700</name>
</gene>
<keyword evidence="3" id="KW-0547">Nucleotide-binding</keyword>
<dbReference type="InterPro" id="IPR043358">
    <property type="entry name" value="GNL1-like"/>
</dbReference>
<proteinExistence type="predicted"/>
<feature type="domain" description="CP-type G" evidence="7">
    <location>
        <begin position="157"/>
        <end position="372"/>
    </location>
</feature>
<evidence type="ECO:0000259" key="7">
    <source>
        <dbReference type="PROSITE" id="PS51721"/>
    </source>
</evidence>
<dbReference type="SUPFAM" id="SSF52540">
    <property type="entry name" value="P-loop containing nucleoside triphosphate hydrolases"/>
    <property type="match status" value="1"/>
</dbReference>
<organism evidence="8 9">
    <name type="scientific">Hibiscus trionum</name>
    <name type="common">Flower of an hour</name>
    <dbReference type="NCBI Taxonomy" id="183268"/>
    <lineage>
        <taxon>Eukaryota</taxon>
        <taxon>Viridiplantae</taxon>
        <taxon>Streptophyta</taxon>
        <taxon>Embryophyta</taxon>
        <taxon>Tracheophyta</taxon>
        <taxon>Spermatophyta</taxon>
        <taxon>Magnoliopsida</taxon>
        <taxon>eudicotyledons</taxon>
        <taxon>Gunneridae</taxon>
        <taxon>Pentapetalae</taxon>
        <taxon>rosids</taxon>
        <taxon>malvids</taxon>
        <taxon>Malvales</taxon>
        <taxon>Malvaceae</taxon>
        <taxon>Malvoideae</taxon>
        <taxon>Hibiscus</taxon>
    </lineage>
</organism>
<dbReference type="InterPro" id="IPR023179">
    <property type="entry name" value="GTP-bd_ortho_bundle_sf"/>
</dbReference>
<dbReference type="PANTHER" id="PTHR45709">
    <property type="entry name" value="LARGE SUBUNIT GTPASE 1 HOMOLOG-RELATED"/>
    <property type="match status" value="1"/>
</dbReference>
<keyword evidence="5" id="KW-0342">GTP-binding</keyword>
<evidence type="ECO:0000256" key="5">
    <source>
        <dbReference type="ARBA" id="ARBA00023134"/>
    </source>
</evidence>
<evidence type="ECO:0000256" key="3">
    <source>
        <dbReference type="ARBA" id="ARBA00022741"/>
    </source>
</evidence>
<feature type="compositionally biased region" description="Low complexity" evidence="6">
    <location>
        <begin position="291"/>
        <end position="301"/>
    </location>
</feature>
<dbReference type="Pfam" id="PF01926">
    <property type="entry name" value="MMR_HSR1"/>
    <property type="match status" value="1"/>
</dbReference>
<dbReference type="Proteomes" id="UP001165190">
    <property type="component" value="Unassembled WGS sequence"/>
</dbReference>
<dbReference type="EMBL" id="BSYR01000057">
    <property type="protein sequence ID" value="GMJ10645.1"/>
    <property type="molecule type" value="Genomic_DNA"/>
</dbReference>
<feature type="compositionally biased region" description="Basic and acidic residues" evidence="6">
    <location>
        <begin position="489"/>
        <end position="502"/>
    </location>
</feature>